<feature type="transmembrane region" description="Helical" evidence="6">
    <location>
        <begin position="484"/>
        <end position="502"/>
    </location>
</feature>
<feature type="transmembrane region" description="Helical" evidence="6">
    <location>
        <begin position="416"/>
        <end position="441"/>
    </location>
</feature>
<evidence type="ECO:0000256" key="4">
    <source>
        <dbReference type="ARBA" id="ARBA00022989"/>
    </source>
</evidence>
<name>G0J0M5_CYCMS</name>
<dbReference type="EMBL" id="CP002955">
    <property type="protein sequence ID" value="AEL24437.1"/>
    <property type="molecule type" value="Genomic_DNA"/>
</dbReference>
<dbReference type="KEGG" id="cmr:Cycma_0662"/>
<dbReference type="InterPro" id="IPR004477">
    <property type="entry name" value="ComEC_N"/>
</dbReference>
<evidence type="ECO:0000256" key="1">
    <source>
        <dbReference type="ARBA" id="ARBA00004651"/>
    </source>
</evidence>
<dbReference type="GO" id="GO:0005886">
    <property type="term" value="C:plasma membrane"/>
    <property type="evidence" value="ECO:0007669"/>
    <property type="project" value="UniProtKB-SubCell"/>
</dbReference>
<feature type="transmembrane region" description="Helical" evidence="6">
    <location>
        <begin position="387"/>
        <end position="410"/>
    </location>
</feature>
<evidence type="ECO:0000256" key="6">
    <source>
        <dbReference type="SAM" id="Phobius"/>
    </source>
</evidence>
<reference evidence="10" key="1">
    <citation type="submission" date="2011-07" db="EMBL/GenBank/DDBJ databases">
        <title>The complete genome of Cyclobacterium marinum DSM 745.</title>
        <authorList>
            <person name="Lucas S."/>
            <person name="Han J."/>
            <person name="Lapidus A."/>
            <person name="Bruce D."/>
            <person name="Goodwin L."/>
            <person name="Pitluck S."/>
            <person name="Peters L."/>
            <person name="Kyrpides N."/>
            <person name="Mavromatis K."/>
            <person name="Ivanova N."/>
            <person name="Ovchinnikova G."/>
            <person name="Chertkov O."/>
            <person name="Detter J.C."/>
            <person name="Tapia R."/>
            <person name="Han C."/>
            <person name="Land M."/>
            <person name="Hauser L."/>
            <person name="Markowitz V."/>
            <person name="Cheng J.-F."/>
            <person name="Hugenholtz P."/>
            <person name="Woyke T."/>
            <person name="Wu D."/>
            <person name="Tindall B."/>
            <person name="Schuetze A."/>
            <person name="Brambilla E."/>
            <person name="Klenk H.-P."/>
            <person name="Eisen J.A."/>
        </authorList>
    </citation>
    <scope>NUCLEOTIDE SEQUENCE [LARGE SCALE GENOMIC DNA]</scope>
    <source>
        <strain evidence="10">ATCC 25205 / DSM 745 / LMG 13164 / NCIMB 1802</strain>
    </source>
</reference>
<evidence type="ECO:0000313" key="10">
    <source>
        <dbReference type="Proteomes" id="UP000001635"/>
    </source>
</evidence>
<feature type="transmembrane region" description="Helical" evidence="6">
    <location>
        <begin position="57"/>
        <end position="79"/>
    </location>
</feature>
<dbReference type="eggNOG" id="COG0658">
    <property type="taxonomic scope" value="Bacteria"/>
</dbReference>
<feature type="transmembrane region" description="Helical" evidence="6">
    <location>
        <begin position="358"/>
        <end position="375"/>
    </location>
</feature>
<evidence type="ECO:0000256" key="2">
    <source>
        <dbReference type="ARBA" id="ARBA00022475"/>
    </source>
</evidence>
<evidence type="ECO:0000313" key="9">
    <source>
        <dbReference type="EMBL" id="AEL24437.1"/>
    </source>
</evidence>
<feature type="transmembrane region" description="Helical" evidence="6">
    <location>
        <begin position="32"/>
        <end position="51"/>
    </location>
</feature>
<gene>
    <name evidence="9" type="ordered locus">Cycma_0662</name>
</gene>
<dbReference type="AlphaFoldDB" id="G0J0M5"/>
<dbReference type="Proteomes" id="UP000001635">
    <property type="component" value="Chromosome"/>
</dbReference>
<keyword evidence="3 6" id="KW-0812">Transmembrane</keyword>
<keyword evidence="10" id="KW-1185">Reference proteome</keyword>
<feature type="domain" description="DUF4131" evidence="8">
    <location>
        <begin position="37"/>
        <end position="190"/>
    </location>
</feature>
<evidence type="ECO:0000259" key="8">
    <source>
        <dbReference type="Pfam" id="PF13567"/>
    </source>
</evidence>
<evidence type="ECO:0000259" key="7">
    <source>
        <dbReference type="Pfam" id="PF03772"/>
    </source>
</evidence>
<dbReference type="PANTHER" id="PTHR30619:SF1">
    <property type="entry name" value="RECOMBINATION PROTEIN 2"/>
    <property type="match status" value="1"/>
</dbReference>
<keyword evidence="5 6" id="KW-0472">Membrane</keyword>
<feature type="domain" description="ComEC/Rec2-related protein" evidence="7">
    <location>
        <begin position="234"/>
        <end position="502"/>
    </location>
</feature>
<feature type="transmembrane region" description="Helical" evidence="6">
    <location>
        <begin position="289"/>
        <end position="312"/>
    </location>
</feature>
<organism evidence="9 10">
    <name type="scientific">Cyclobacterium marinum (strain ATCC 25205 / DSM 745 / LMG 13164 / NCIMB 1802)</name>
    <name type="common">Flectobacillus marinus</name>
    <dbReference type="NCBI Taxonomy" id="880070"/>
    <lineage>
        <taxon>Bacteria</taxon>
        <taxon>Pseudomonadati</taxon>
        <taxon>Bacteroidota</taxon>
        <taxon>Cytophagia</taxon>
        <taxon>Cytophagales</taxon>
        <taxon>Cyclobacteriaceae</taxon>
        <taxon>Cyclobacterium</taxon>
    </lineage>
</organism>
<dbReference type="Pfam" id="PF13567">
    <property type="entry name" value="DUF4131"/>
    <property type="match status" value="1"/>
</dbReference>
<protein>
    <submittedName>
        <fullName evidence="9">ComEC/Rec2-related protein</fullName>
    </submittedName>
</protein>
<keyword evidence="4 6" id="KW-1133">Transmembrane helix</keyword>
<dbReference type="PANTHER" id="PTHR30619">
    <property type="entry name" value="DNA INTERNALIZATION/COMPETENCE PROTEIN COMEC/REC2"/>
    <property type="match status" value="1"/>
</dbReference>
<feature type="transmembrane region" description="Helical" evidence="6">
    <location>
        <begin position="509"/>
        <end position="526"/>
    </location>
</feature>
<proteinExistence type="predicted"/>
<dbReference type="InterPro" id="IPR052159">
    <property type="entry name" value="Competence_DNA_uptake"/>
</dbReference>
<dbReference type="Pfam" id="PF03772">
    <property type="entry name" value="Competence"/>
    <property type="match status" value="1"/>
</dbReference>
<dbReference type="NCBIfam" id="TIGR00360">
    <property type="entry name" value="ComEC_N-term"/>
    <property type="match status" value="1"/>
</dbReference>
<evidence type="ECO:0000256" key="3">
    <source>
        <dbReference type="ARBA" id="ARBA00022692"/>
    </source>
</evidence>
<feature type="transmembrane region" description="Helical" evidence="6">
    <location>
        <begin position="6"/>
        <end position="25"/>
    </location>
</feature>
<sequence>MKFNEFPFVRYTIFFVAGVLLYPITKQFLGDAILAGLLSCLIGYIGITFAYNPNRRVYFKLILPLLAYFCLLFSGMYVASLRDVSFMPDHLIHFSKINSYLAEVKEVDQIKPNSRGNRLSVKAVETEDGWLPAQGEVQIYHQSALPLEPGAVIHVNGPPHIIAPPSNPAMFDYSEYMARKGIYFRHFIGQQFKLVSRPEKGAWSSVILAYRQYLEERINTYIRDPNAKQIALALLLGQKQDLENGLREAYATAGAMHILAVSGLHVGIVYGFFFLLFKPSKMKGLKRAAYLSVIVGVIWFYAILTGLSPSVLRSATMFTFICMAQMNSRNPSIFNPLALSALLLLVYDPFLIYTVGFQLSYIALLGILLFQPIIRKIWHPKSKWLRYLWDITSVGLAAQLATFPLAVHYFHVFPTYFILTNLLAIPAAFVIMSIGVPFLLFGAIPGMAQALSWLLGYTIQFLNLGIFGLQKLPFARMDGLYMDWPEMILFWALFFCLYHWIADKKRHQFIAMFVMVVILGFYRLVVSLEKGSEEYMVIYKLKQGVVMDYSHKGQLYTIEWELDSTEMNFNILPHRIKEMGLSPKPLAFWVKDGLCSISLPGNKELLLDADTFTPAAPQGVTLFFWEKGNWWPHQETSLHDPFSKSAIKISFNK</sequence>
<comment type="subcellular location">
    <subcellularLocation>
        <location evidence="1">Cell membrane</location>
        <topology evidence="1">Multi-pass membrane protein</topology>
    </subcellularLocation>
</comment>
<dbReference type="OrthoDB" id="9761531at2"/>
<accession>G0J0M5</accession>
<dbReference type="STRING" id="880070.Cycma_0662"/>
<feature type="transmembrane region" description="Helical" evidence="6">
    <location>
        <begin position="249"/>
        <end position="277"/>
    </location>
</feature>
<dbReference type="InterPro" id="IPR025405">
    <property type="entry name" value="DUF4131"/>
</dbReference>
<dbReference type="RefSeq" id="WP_014018735.1">
    <property type="nucleotide sequence ID" value="NC_015914.1"/>
</dbReference>
<dbReference type="HOGENOM" id="CLU_010363_5_0_10"/>
<feature type="transmembrane region" description="Helical" evidence="6">
    <location>
        <begin position="453"/>
        <end position="472"/>
    </location>
</feature>
<keyword evidence="2" id="KW-1003">Cell membrane</keyword>
<evidence type="ECO:0000256" key="5">
    <source>
        <dbReference type="ARBA" id="ARBA00023136"/>
    </source>
</evidence>